<dbReference type="Proteomes" id="UP001241377">
    <property type="component" value="Unassembled WGS sequence"/>
</dbReference>
<evidence type="ECO:0000313" key="1">
    <source>
        <dbReference type="EMBL" id="KAJ9092006.1"/>
    </source>
</evidence>
<accession>A0ACC2UZW2</accession>
<name>A0ACC2UZW2_9TREE</name>
<organism evidence="1 2">
    <name type="scientific">Naganishia cerealis</name>
    <dbReference type="NCBI Taxonomy" id="610337"/>
    <lineage>
        <taxon>Eukaryota</taxon>
        <taxon>Fungi</taxon>
        <taxon>Dikarya</taxon>
        <taxon>Basidiomycota</taxon>
        <taxon>Agaricomycotina</taxon>
        <taxon>Tremellomycetes</taxon>
        <taxon>Filobasidiales</taxon>
        <taxon>Filobasidiaceae</taxon>
        <taxon>Naganishia</taxon>
    </lineage>
</organism>
<keyword evidence="2" id="KW-1185">Reference proteome</keyword>
<gene>
    <name evidence="1" type="ORF">QFC19_008874</name>
</gene>
<protein>
    <submittedName>
        <fullName evidence="1">Uncharacterized protein</fullName>
    </submittedName>
</protein>
<reference evidence="1" key="1">
    <citation type="submission" date="2023-04" db="EMBL/GenBank/DDBJ databases">
        <title>Draft Genome sequencing of Naganishia species isolated from polar environments using Oxford Nanopore Technology.</title>
        <authorList>
            <person name="Leo P."/>
            <person name="Venkateswaran K."/>
        </authorList>
    </citation>
    <scope>NUCLEOTIDE SEQUENCE</scope>
    <source>
        <strain evidence="1">MNA-CCFEE 5261</strain>
    </source>
</reference>
<feature type="non-terminal residue" evidence="1">
    <location>
        <position position="1"/>
    </location>
</feature>
<proteinExistence type="predicted"/>
<sequence length="1023" mass="114685">SDIISQNLVDPTSTLSAATLTTVFRRLFETEILPEASIISLLTEVQTHNSLEYLQQVVVDVVEDLQELESSRKEEKGKITIDSVAEITQQDTGRGTRILKSLLESGMLSVSDVAHLVDSSRLSVLGLLSSQPRHNSLEKRKRTNRFYRQKKYTLIRECSEGWARLIVLLTEESALGPRATGNNPSAEPDVDRQQRARTLWRKIVALIGYYDLSPARVLDIILDAFCHKLTSHWRFFLELLECTPWSLRNMGNKGKAKSEAEEDDEKDRSDTEFAEAMELEGGNLILTQVLGFKFGLYQEPERDLKGAIKDLEATPKELALVAAILIKHRLVRTLDILPYLAPNDEVMENLAADFTAKVRREMGGSGNALTQSGALKDDDAPSTSSSSANGPGAGATNMTSEEIDNLPNQRVMLCESLLSIGHLPPAMFMLSRWPVMAQSSALEQNSEQTKKAWLDIMRVLILPSMPLLKSNYSFNIEIWPLLQRMGTAQRHALYGEWHAAISNPMHSRYMPVMAAAAAQTTTEVKRILKRMTTSYDRVHARAIGKFSYSAPTALWSVILPQITSYQNMKTTVVESARYLSDFGWDVTIFMLLDALTNESKTAVKQDGTSASTWLIGVAAFIGQLAKRYIVMNLHPFFHLILNQLARDNLSGLITLKHIVSAMAGIDPIINVSPDQVRCFSGGGVLYVEGVEATRADYAEPPRAPQERSAMAGVKPQRKQNSTKARNRLLTSLEASGLTVPLLVAMCQARKSCIFTATSASEHNKQLVTSMDECHSICNQFIRFLHNTMSKEKYAQFLPALGQLYSEYDLDIAMAYQLIRPKLQWQLYNREEYLRVRLRKYRKDLSSEQESLATWDDQDWQPPLWPIMSDTALFVSEDVRASQLVPFHATFWQLSLGEIACPDAMYSQVIKRLKDVARDLEDWAKPGVALDADWSAAYRANRAAILTKIEALSAENAEQLRVAKEAAERIDKESAKWFPGASWSFGTYALSLTMLKSLRMRFCAIETQAGSNLTSRMFLSKSHL</sequence>
<dbReference type="EMBL" id="JASBWR010000140">
    <property type="protein sequence ID" value="KAJ9092006.1"/>
    <property type="molecule type" value="Genomic_DNA"/>
</dbReference>
<evidence type="ECO:0000313" key="2">
    <source>
        <dbReference type="Proteomes" id="UP001241377"/>
    </source>
</evidence>
<comment type="caution">
    <text evidence="1">The sequence shown here is derived from an EMBL/GenBank/DDBJ whole genome shotgun (WGS) entry which is preliminary data.</text>
</comment>